<evidence type="ECO:0000256" key="1">
    <source>
        <dbReference type="SAM" id="Phobius"/>
    </source>
</evidence>
<dbReference type="EMBL" id="CP022684">
    <property type="protein sequence ID" value="AUM14714.1"/>
    <property type="molecule type" value="Genomic_DNA"/>
</dbReference>
<dbReference type="Proteomes" id="UP000235116">
    <property type="component" value="Chromosome"/>
</dbReference>
<evidence type="ECO:0000313" key="2">
    <source>
        <dbReference type="EMBL" id="AUM14714.1"/>
    </source>
</evidence>
<keyword evidence="1" id="KW-0472">Membrane</keyword>
<feature type="transmembrane region" description="Helical" evidence="1">
    <location>
        <begin position="6"/>
        <end position="24"/>
    </location>
</feature>
<reference evidence="3" key="1">
    <citation type="submission" date="2017-08" db="EMBL/GenBank/DDBJ databases">
        <title>Direct submision.</title>
        <authorList>
            <person name="Kim S.-J."/>
            <person name="Rhee S.-K."/>
        </authorList>
    </citation>
    <scope>NUCLEOTIDE SEQUENCE [LARGE SCALE GENOMIC DNA]</scope>
    <source>
        <strain evidence="3">GI5</strain>
    </source>
</reference>
<dbReference type="AlphaFoldDB" id="A0A2K9LV23"/>
<keyword evidence="3" id="KW-1185">Reference proteome</keyword>
<evidence type="ECO:0000313" key="3">
    <source>
        <dbReference type="Proteomes" id="UP000235116"/>
    </source>
</evidence>
<proteinExistence type="predicted"/>
<protein>
    <submittedName>
        <fullName evidence="2">Uncharacterized protein</fullName>
    </submittedName>
</protein>
<dbReference type="KEGG" id="kak:Kalk_20780"/>
<organism evidence="2 3">
    <name type="scientific">Ketobacter alkanivorans</name>
    <dbReference type="NCBI Taxonomy" id="1917421"/>
    <lineage>
        <taxon>Bacteria</taxon>
        <taxon>Pseudomonadati</taxon>
        <taxon>Pseudomonadota</taxon>
        <taxon>Gammaproteobacteria</taxon>
        <taxon>Pseudomonadales</taxon>
        <taxon>Ketobacteraceae</taxon>
        <taxon>Ketobacter</taxon>
    </lineage>
</organism>
<dbReference type="RefSeq" id="WP_101896085.1">
    <property type="nucleotide sequence ID" value="NZ_CP022684.1"/>
</dbReference>
<keyword evidence="1" id="KW-1133">Transmembrane helix</keyword>
<accession>A0A2K9LV23</accession>
<keyword evidence="1" id="KW-0812">Transmembrane</keyword>
<name>A0A2K9LV23_9GAMM</name>
<sequence length="146" mass="16503">MIQKLINSLVILNIIGLIFLYFDYRNISSDLENVKLQQAGIREHIAEYANRIDHDISDIREKVNSVEHKVSRIEFESRGYLSPDSNVSVELVPADGEQSDTNFQSDRTYRYSKNQKADKDLCDALMDGGLATALLGLSGLYAEKCQ</sequence>
<gene>
    <name evidence="2" type="ORF">Kalk_20780</name>
</gene>